<proteinExistence type="predicted"/>
<organism evidence="1 2">
    <name type="scientific">Deinococcus gobiensis (strain DSM 21396 / JCM 16679 / CGMCC 1.7299 / I-0)</name>
    <dbReference type="NCBI Taxonomy" id="745776"/>
    <lineage>
        <taxon>Bacteria</taxon>
        <taxon>Thermotogati</taxon>
        <taxon>Deinococcota</taxon>
        <taxon>Deinococci</taxon>
        <taxon>Deinococcales</taxon>
        <taxon>Deinococcaceae</taxon>
        <taxon>Deinococcus</taxon>
    </lineage>
</organism>
<dbReference type="AlphaFoldDB" id="H8H1D0"/>
<reference evidence="1 2" key="1">
    <citation type="journal article" date="2012" name="PLoS ONE">
        <title>Genome sequence and transcriptome analysis of the radioresistant bacterium Deinococcus gobiensis: insights into the extreme environmental adaptations.</title>
        <authorList>
            <person name="Yuan M."/>
            <person name="Chen M."/>
            <person name="Zhang W."/>
            <person name="Lu W."/>
            <person name="Wang J."/>
            <person name="Yang M."/>
            <person name="Zhao P."/>
            <person name="Tang R."/>
            <person name="Li X."/>
            <person name="Hao Y."/>
            <person name="Zhou Z."/>
            <person name="Zhan Y."/>
            <person name="Yu H."/>
            <person name="Teng C."/>
            <person name="Yan Y."/>
            <person name="Ping S."/>
            <person name="Wang Y."/>
            <person name="Lin M."/>
        </authorList>
    </citation>
    <scope>NUCLEOTIDE SEQUENCE [LARGE SCALE GENOMIC DNA]</scope>
    <source>
        <strain evidence="2">DSM 21396 / JCM 16679 / CGMCC 1.7299 / I-0</strain>
        <plasmid evidence="1">P2</plasmid>
    </source>
</reference>
<accession>H8H1D0</accession>
<sequence length="66" mass="7335">MNSGSRPGQNRWIRSWGKKVAQGAILLYLDEVGFSPKGVRRRTWSTRVCATESDDSSTHGRVTLNG</sequence>
<keyword evidence="2" id="KW-1185">Reference proteome</keyword>
<protein>
    <recommendedName>
        <fullName evidence="3">Transposase</fullName>
    </recommendedName>
</protein>
<geneLocation type="plasmid" evidence="1 2">
    <name>P2</name>
</geneLocation>
<gene>
    <name evidence="1" type="ordered locus">DGo_PB0058</name>
</gene>
<dbReference type="KEGG" id="dgo:DGo_PB0058"/>
<dbReference type="EMBL" id="CP002193">
    <property type="protein sequence ID" value="AFD27327.1"/>
    <property type="molecule type" value="Genomic_DNA"/>
</dbReference>
<evidence type="ECO:0008006" key="3">
    <source>
        <dbReference type="Google" id="ProtNLM"/>
    </source>
</evidence>
<name>H8H1D0_DEIGI</name>
<evidence type="ECO:0000313" key="2">
    <source>
        <dbReference type="Proteomes" id="UP000007575"/>
    </source>
</evidence>
<dbReference type="Proteomes" id="UP000007575">
    <property type="component" value="Plasmid P2"/>
</dbReference>
<evidence type="ECO:0000313" key="1">
    <source>
        <dbReference type="EMBL" id="AFD27327.1"/>
    </source>
</evidence>
<keyword evidence="1" id="KW-0614">Plasmid</keyword>
<dbReference type="HOGENOM" id="CLU_2823977_0_0_0"/>